<evidence type="ECO:0000256" key="1">
    <source>
        <dbReference type="SAM" id="MobiDB-lite"/>
    </source>
</evidence>
<reference evidence="2 3" key="1">
    <citation type="journal article" date="2010" name="PLoS ONE">
        <title>The glycobiome of the rumen bacterium Butyrivibrio proteoclasticus B316(T) highlights adaptation to a polysaccharide-rich environment.</title>
        <authorList>
            <person name="Kelly W.J."/>
            <person name="Leahy S.C."/>
            <person name="Altermann E."/>
            <person name="Yeoman C.J."/>
            <person name="Dunne J.C."/>
            <person name="Kong Z."/>
            <person name="Pacheco D.M."/>
            <person name="Li D."/>
            <person name="Noel S.J."/>
            <person name="Moon C.D."/>
            <person name="Cookson A.L."/>
            <person name="Attwood G.T."/>
        </authorList>
    </citation>
    <scope>NUCLEOTIDE SEQUENCE [LARGE SCALE GENOMIC DNA]</scope>
    <source>
        <strain evidence="3">ATCC 51982 / DSM 14932 / B316</strain>
        <plasmid evidence="3">Plasmid pCY360</plasmid>
    </source>
</reference>
<keyword evidence="3" id="KW-1185">Reference proteome</keyword>
<sequence length="272" mass="29795">MTSMRYLVSMDYFVANNPIETLSGQTVDFITTSDSTPNTVLMSIFQSGIKPNFISAESASNDFGLGFILGTMLAEDDVTFITEKQLVIPEVNASHKLIVLMGDGKEIETPAKKADVPATPSPLKETPSKPNPPEAKKAVAETPQEEPKKGKANAPEPAEAPVVKEEPKATLTQKEGIDYVDCKGEYDAFPKKVKEALEAKGLIALLEKEGFDKDYVAHQIILAIKMSAEPVAFKIQLRSFINNHSVSAMVTTVMSKSEFYNLMHNTYAFKDN</sequence>
<accession>E0S3Y9</accession>
<evidence type="ECO:0000313" key="2">
    <source>
        <dbReference type="EMBL" id="ADL36121.1"/>
    </source>
</evidence>
<name>E0S3Y9_BUTPB</name>
<dbReference type="AlphaFoldDB" id="E0S3Y9"/>
<evidence type="ECO:0000313" key="3">
    <source>
        <dbReference type="Proteomes" id="UP000001299"/>
    </source>
</evidence>
<proteinExistence type="predicted"/>
<dbReference type="HOGENOM" id="CLU_1021884_0_0_9"/>
<geneLocation type="plasmid" evidence="2 3">
    <name>pCY360</name>
</geneLocation>
<dbReference type="Proteomes" id="UP000001299">
    <property type="component" value="Plasmid pCY360"/>
</dbReference>
<dbReference type="RefSeq" id="WP_013282770.1">
    <property type="nucleotide sequence ID" value="NC_014389.1"/>
</dbReference>
<gene>
    <name evidence="2" type="ordered locus">bpr_II183</name>
</gene>
<feature type="region of interest" description="Disordered" evidence="1">
    <location>
        <begin position="110"/>
        <end position="169"/>
    </location>
</feature>
<dbReference type="KEGG" id="bpb:bpr_II183"/>
<keyword evidence="2" id="KW-0614">Plasmid</keyword>
<protein>
    <submittedName>
        <fullName evidence="2">Uncharacterized protein</fullName>
    </submittedName>
</protein>
<organism evidence="2 3">
    <name type="scientific">Butyrivibrio proteoclasticus (strain ATCC 51982 / DSM 14932 / B316)</name>
    <name type="common">Clostridium proteoclasticum</name>
    <dbReference type="NCBI Taxonomy" id="515622"/>
    <lineage>
        <taxon>Bacteria</taxon>
        <taxon>Bacillati</taxon>
        <taxon>Bacillota</taxon>
        <taxon>Clostridia</taxon>
        <taxon>Lachnospirales</taxon>
        <taxon>Lachnospiraceae</taxon>
        <taxon>Butyrivibrio</taxon>
    </lineage>
</organism>
<feature type="compositionally biased region" description="Basic and acidic residues" evidence="1">
    <location>
        <begin position="134"/>
        <end position="149"/>
    </location>
</feature>
<feature type="compositionally biased region" description="Low complexity" evidence="1">
    <location>
        <begin position="152"/>
        <end position="161"/>
    </location>
</feature>
<dbReference type="EMBL" id="CP001812">
    <property type="protein sequence ID" value="ADL36121.1"/>
    <property type="molecule type" value="Genomic_DNA"/>
</dbReference>